<proteinExistence type="predicted"/>
<dbReference type="PROSITE" id="PS51819">
    <property type="entry name" value="VOC"/>
    <property type="match status" value="1"/>
</dbReference>
<gene>
    <name evidence="3" type="ORF">BBD40_08085</name>
    <name evidence="2" type="ORF">BBD41_27555</name>
</gene>
<dbReference type="RefSeq" id="WP_077566624.1">
    <property type="nucleotide sequence ID" value="NZ_CP016809.1"/>
</dbReference>
<dbReference type="EMBL" id="MRVI01000001">
    <property type="protein sequence ID" value="OOC61816.1"/>
    <property type="molecule type" value="Genomic_DNA"/>
</dbReference>
<evidence type="ECO:0000313" key="2">
    <source>
        <dbReference type="EMBL" id="ANY76030.1"/>
    </source>
</evidence>
<dbReference type="OrthoDB" id="9796521at2"/>
<dbReference type="KEGG" id="pib:BBD41_27555"/>
<organism evidence="2">
    <name type="scientific">Paenibacillus ihbetae</name>
    <dbReference type="NCBI Taxonomy" id="1870820"/>
    <lineage>
        <taxon>Bacteria</taxon>
        <taxon>Bacillati</taxon>
        <taxon>Bacillota</taxon>
        <taxon>Bacilli</taxon>
        <taxon>Bacillales</taxon>
        <taxon>Paenibacillaceae</taxon>
        <taxon>Paenibacillus</taxon>
    </lineage>
</organism>
<dbReference type="AlphaFoldDB" id="A0A1B2E7T3"/>
<dbReference type="SUPFAM" id="SSF54593">
    <property type="entry name" value="Glyoxalase/Bleomycin resistance protein/Dihydroxybiphenyl dioxygenase"/>
    <property type="match status" value="1"/>
</dbReference>
<dbReference type="InterPro" id="IPR004360">
    <property type="entry name" value="Glyas_Fos-R_dOase_dom"/>
</dbReference>
<feature type="domain" description="VOC" evidence="1">
    <location>
        <begin position="4"/>
        <end position="133"/>
    </location>
</feature>
<name>A0A1B2E7T3_9BACL</name>
<dbReference type="PANTHER" id="PTHR36503">
    <property type="entry name" value="BLR2520 PROTEIN"/>
    <property type="match status" value="1"/>
</dbReference>
<dbReference type="Pfam" id="PF00903">
    <property type="entry name" value="Glyoxalase"/>
    <property type="match status" value="1"/>
</dbReference>
<dbReference type="Gene3D" id="3.10.180.10">
    <property type="entry name" value="2,3-Dihydroxybiphenyl 1,2-Dioxygenase, domain 1"/>
    <property type="match status" value="1"/>
</dbReference>
<reference evidence="2" key="1">
    <citation type="submission" date="2016-08" db="EMBL/GenBank/DDBJ databases">
        <title>Complete Genome Seqeunce of Paenibacillus sp. nov. IHBB 9852 from high altitute lake of Indian trans-Himalayas.</title>
        <authorList>
            <person name="Kiran S."/>
            <person name="Swarnkar M.K."/>
            <person name="Rana A."/>
            <person name="Tewari R."/>
            <person name="Gulati A."/>
        </authorList>
    </citation>
    <scope>NUCLEOTIDE SEQUENCE [LARGE SCALE GENOMIC DNA]</scope>
    <source>
        <strain evidence="2">IHBB 9852</strain>
    </source>
</reference>
<dbReference type="PANTHER" id="PTHR36503:SF1">
    <property type="entry name" value="BLR2520 PROTEIN"/>
    <property type="match status" value="1"/>
</dbReference>
<keyword evidence="4" id="KW-1185">Reference proteome</keyword>
<evidence type="ECO:0000259" key="1">
    <source>
        <dbReference type="PROSITE" id="PS51819"/>
    </source>
</evidence>
<dbReference type="InterPro" id="IPR037523">
    <property type="entry name" value="VOC_core"/>
</dbReference>
<protein>
    <submittedName>
        <fullName evidence="2">Glyoxalase</fullName>
    </submittedName>
</protein>
<reference evidence="3 4" key="2">
    <citation type="submission" date="2016-12" db="EMBL/GenBank/DDBJ databases">
        <title>Genome sequencing and description of Paenibacillus sp. nov. from high altitude lake in the Indian Trans- Himalayas.</title>
        <authorList>
            <person name="Kiran S."/>
            <person name="Swarnkar M.K."/>
            <person name="Rana A."/>
            <person name="Tewari R."/>
            <person name="Gulati A."/>
        </authorList>
    </citation>
    <scope>NUCLEOTIDE SEQUENCE [LARGE SCALE GENOMIC DNA]</scope>
    <source>
        <strain evidence="3 4">IHBB 9951</strain>
    </source>
</reference>
<dbReference type="EMBL" id="CP016809">
    <property type="protein sequence ID" value="ANY76030.1"/>
    <property type="molecule type" value="Genomic_DNA"/>
</dbReference>
<dbReference type="Proteomes" id="UP000189059">
    <property type="component" value="Unassembled WGS sequence"/>
</dbReference>
<dbReference type="InterPro" id="IPR029068">
    <property type="entry name" value="Glyas_Bleomycin-R_OHBP_Dase"/>
</dbReference>
<evidence type="ECO:0000313" key="4">
    <source>
        <dbReference type="Proteomes" id="UP000189059"/>
    </source>
</evidence>
<sequence length="140" mass="15323">MKPRISVLTLGVDDLERSLKFYRDGLGLPTEGIVGTEFEHGAVAFFDLQSGVKLAIWSRKDLAAEANVPHHAPSSTEMTIGHNVGSKKEVDEVMEQAVKAGATVTVAAQDTFWGGYSGHFLDPDGHLWEVCWNPAWELDD</sequence>
<evidence type="ECO:0000313" key="3">
    <source>
        <dbReference type="EMBL" id="OOC61816.1"/>
    </source>
</evidence>
<accession>A0A1B2E7T3</accession>